<reference evidence="1" key="1">
    <citation type="submission" date="2018-02" db="EMBL/GenBank/DDBJ databases">
        <title>Rhizophora mucronata_Transcriptome.</title>
        <authorList>
            <person name="Meera S.P."/>
            <person name="Sreeshan A."/>
            <person name="Augustine A."/>
        </authorList>
    </citation>
    <scope>NUCLEOTIDE SEQUENCE</scope>
    <source>
        <tissue evidence="1">Leaf</tissue>
    </source>
</reference>
<dbReference type="AlphaFoldDB" id="A0A2P2P957"/>
<accession>A0A2P2P957</accession>
<proteinExistence type="predicted"/>
<dbReference type="EMBL" id="GGEC01070667">
    <property type="protein sequence ID" value="MBX51151.1"/>
    <property type="molecule type" value="Transcribed_RNA"/>
</dbReference>
<name>A0A2P2P957_RHIMU</name>
<sequence>MTSYHCNESAELKTYPQKT</sequence>
<evidence type="ECO:0000313" key="1">
    <source>
        <dbReference type="EMBL" id="MBX51151.1"/>
    </source>
</evidence>
<organism evidence="1">
    <name type="scientific">Rhizophora mucronata</name>
    <name type="common">Asiatic mangrove</name>
    <dbReference type="NCBI Taxonomy" id="61149"/>
    <lineage>
        <taxon>Eukaryota</taxon>
        <taxon>Viridiplantae</taxon>
        <taxon>Streptophyta</taxon>
        <taxon>Embryophyta</taxon>
        <taxon>Tracheophyta</taxon>
        <taxon>Spermatophyta</taxon>
        <taxon>Magnoliopsida</taxon>
        <taxon>eudicotyledons</taxon>
        <taxon>Gunneridae</taxon>
        <taxon>Pentapetalae</taxon>
        <taxon>rosids</taxon>
        <taxon>fabids</taxon>
        <taxon>Malpighiales</taxon>
        <taxon>Rhizophoraceae</taxon>
        <taxon>Rhizophora</taxon>
    </lineage>
</organism>
<protein>
    <submittedName>
        <fullName evidence="1">Uncharacterized protein</fullName>
    </submittedName>
</protein>